<organism evidence="8 9">
    <name type="scientific">Macrococcoides canis</name>
    <dbReference type="NCBI Taxonomy" id="1855823"/>
    <lineage>
        <taxon>Bacteria</taxon>
        <taxon>Bacillati</taxon>
        <taxon>Bacillota</taxon>
        <taxon>Bacilli</taxon>
        <taxon>Bacillales</taxon>
        <taxon>Staphylococcaceae</taxon>
        <taxon>Macrococcoides</taxon>
    </lineage>
</organism>
<dbReference type="GO" id="GO:0005886">
    <property type="term" value="C:plasma membrane"/>
    <property type="evidence" value="ECO:0007669"/>
    <property type="project" value="UniProtKB-SubCell"/>
</dbReference>
<dbReference type="InterPro" id="IPR045324">
    <property type="entry name" value="Small_multidrug_res"/>
</dbReference>
<dbReference type="InterPro" id="IPR037185">
    <property type="entry name" value="EmrE-like"/>
</dbReference>
<feature type="transmembrane region" description="Helical" evidence="7">
    <location>
        <begin position="56"/>
        <end position="75"/>
    </location>
</feature>
<comment type="subcellular location">
    <subcellularLocation>
        <location evidence="1 6">Cell membrane</location>
        <topology evidence="1 6">Multi-pass membrane protein</topology>
    </subcellularLocation>
</comment>
<dbReference type="OrthoDB" id="2168659at2"/>
<sequence length="106" mass="11349">MNWIKLILAALFETGWVIGLAHADSAVEWILTLVSVTCSFYLLLNATKYLPVGTAYAVFVGLGATLVTVVDVAVYEVPLGLPKVVLITMLIIGVIGLKLATEEETV</sequence>
<evidence type="ECO:0000256" key="1">
    <source>
        <dbReference type="ARBA" id="ARBA00004651"/>
    </source>
</evidence>
<keyword evidence="3 6" id="KW-0812">Transmembrane</keyword>
<feature type="transmembrane region" description="Helical" evidence="7">
    <location>
        <begin position="26"/>
        <end position="44"/>
    </location>
</feature>
<name>A0A1W7ACR2_9STAP</name>
<dbReference type="SUPFAM" id="SSF103481">
    <property type="entry name" value="Multidrug resistance efflux transporter EmrE"/>
    <property type="match status" value="1"/>
</dbReference>
<protein>
    <submittedName>
        <fullName evidence="8">Multidrug resistance protein YkkC</fullName>
    </submittedName>
</protein>
<dbReference type="PANTHER" id="PTHR30561">
    <property type="entry name" value="SMR FAMILY PROTON-DEPENDENT DRUG EFFLUX TRANSPORTER SUGE"/>
    <property type="match status" value="1"/>
</dbReference>
<gene>
    <name evidence="8" type="primary">ykkC</name>
    <name evidence="8" type="ORF">MCCS_17670</name>
</gene>
<dbReference type="Gene3D" id="1.10.3730.20">
    <property type="match status" value="1"/>
</dbReference>
<dbReference type="GO" id="GO:0022857">
    <property type="term" value="F:transmembrane transporter activity"/>
    <property type="evidence" value="ECO:0007669"/>
    <property type="project" value="InterPro"/>
</dbReference>
<evidence type="ECO:0000313" key="8">
    <source>
        <dbReference type="EMBL" id="ARQ07398.1"/>
    </source>
</evidence>
<dbReference type="AlphaFoldDB" id="A0A1W7ACR2"/>
<keyword evidence="9" id="KW-1185">Reference proteome</keyword>
<evidence type="ECO:0000256" key="3">
    <source>
        <dbReference type="ARBA" id="ARBA00022692"/>
    </source>
</evidence>
<dbReference type="Pfam" id="PF00893">
    <property type="entry name" value="Multi_Drug_Res"/>
    <property type="match status" value="1"/>
</dbReference>
<keyword evidence="2" id="KW-1003">Cell membrane</keyword>
<proteinExistence type="inferred from homology"/>
<evidence type="ECO:0000256" key="5">
    <source>
        <dbReference type="ARBA" id="ARBA00023136"/>
    </source>
</evidence>
<evidence type="ECO:0000256" key="2">
    <source>
        <dbReference type="ARBA" id="ARBA00022475"/>
    </source>
</evidence>
<evidence type="ECO:0000256" key="7">
    <source>
        <dbReference type="SAM" id="Phobius"/>
    </source>
</evidence>
<reference evidence="8 9" key="1">
    <citation type="journal article" date="2017" name="Int. J. Syst. Evol. Microbiol.">
        <title>Macrococcus canis sp. nov., a skin bacterium associated with infections in dogs.</title>
        <authorList>
            <person name="Gobeli Brawand S."/>
            <person name="Cotting K."/>
            <person name="Gomez-Sanz E."/>
            <person name="Collaud A."/>
            <person name="Thomann A."/>
            <person name="Brodard I."/>
            <person name="Rodriguez-Campos S."/>
            <person name="Strauss C."/>
            <person name="Perreten V."/>
        </authorList>
    </citation>
    <scope>NUCLEOTIDE SEQUENCE [LARGE SCALE GENOMIC DNA]</scope>
    <source>
        <strain evidence="8 9">KM45013</strain>
    </source>
</reference>
<dbReference type="PANTHER" id="PTHR30561:SF7">
    <property type="entry name" value="GUANIDINIUM EFFLUX SYSTEM SUBUNIT GDNC-RELATED"/>
    <property type="match status" value="1"/>
</dbReference>
<evidence type="ECO:0000313" key="9">
    <source>
        <dbReference type="Proteomes" id="UP000194154"/>
    </source>
</evidence>
<keyword evidence="5 7" id="KW-0472">Membrane</keyword>
<comment type="similarity">
    <text evidence="6">Belongs to the drug/metabolite transporter (DMT) superfamily. Small multidrug resistance (SMR) (TC 2.A.7.1) family.</text>
</comment>
<dbReference type="Proteomes" id="UP000194154">
    <property type="component" value="Chromosome"/>
</dbReference>
<dbReference type="KEGG" id="mcak:MCCS_17670"/>
<evidence type="ECO:0000256" key="4">
    <source>
        <dbReference type="ARBA" id="ARBA00022989"/>
    </source>
</evidence>
<dbReference type="InterPro" id="IPR000390">
    <property type="entry name" value="Small_drug/metabolite_transptr"/>
</dbReference>
<dbReference type="STRING" id="1855823.MCCS_17670"/>
<keyword evidence="4 7" id="KW-1133">Transmembrane helix</keyword>
<feature type="transmembrane region" description="Helical" evidence="7">
    <location>
        <begin position="81"/>
        <end position="100"/>
    </location>
</feature>
<accession>A0A1W7ACR2</accession>
<dbReference type="RefSeq" id="WP_086042954.1">
    <property type="nucleotide sequence ID" value="NZ_CBCRZA010000004.1"/>
</dbReference>
<evidence type="ECO:0000256" key="6">
    <source>
        <dbReference type="RuleBase" id="RU003942"/>
    </source>
</evidence>
<dbReference type="EMBL" id="CP021059">
    <property type="protein sequence ID" value="ARQ07398.1"/>
    <property type="molecule type" value="Genomic_DNA"/>
</dbReference>
<dbReference type="GeneID" id="35295864"/>